<accession>A0A7J7P1F3</accession>
<dbReference type="Proteomes" id="UP000541444">
    <property type="component" value="Unassembled WGS sequence"/>
</dbReference>
<dbReference type="AlphaFoldDB" id="A0A7J7P1F3"/>
<evidence type="ECO:0000256" key="1">
    <source>
        <dbReference type="SAM" id="MobiDB-lite"/>
    </source>
</evidence>
<protein>
    <submittedName>
        <fullName evidence="2">Uncharacterized protein</fullName>
    </submittedName>
</protein>
<reference evidence="2 3" key="1">
    <citation type="journal article" date="2020" name="IScience">
        <title>Genome Sequencing of the Endangered Kingdonia uniflora (Circaeasteraceae, Ranunculales) Reveals Potential Mechanisms of Evolutionary Specialization.</title>
        <authorList>
            <person name="Sun Y."/>
            <person name="Deng T."/>
            <person name="Zhang A."/>
            <person name="Moore M.J."/>
            <person name="Landis J.B."/>
            <person name="Lin N."/>
            <person name="Zhang H."/>
            <person name="Zhang X."/>
            <person name="Huang J."/>
            <person name="Zhang X."/>
            <person name="Sun H."/>
            <person name="Wang H."/>
        </authorList>
    </citation>
    <scope>NUCLEOTIDE SEQUENCE [LARGE SCALE GENOMIC DNA]</scope>
    <source>
        <strain evidence="2">TB1705</strain>
        <tissue evidence="2">Leaf</tissue>
    </source>
</reference>
<organism evidence="2 3">
    <name type="scientific">Kingdonia uniflora</name>
    <dbReference type="NCBI Taxonomy" id="39325"/>
    <lineage>
        <taxon>Eukaryota</taxon>
        <taxon>Viridiplantae</taxon>
        <taxon>Streptophyta</taxon>
        <taxon>Embryophyta</taxon>
        <taxon>Tracheophyta</taxon>
        <taxon>Spermatophyta</taxon>
        <taxon>Magnoliopsida</taxon>
        <taxon>Ranunculales</taxon>
        <taxon>Circaeasteraceae</taxon>
        <taxon>Kingdonia</taxon>
    </lineage>
</organism>
<gene>
    <name evidence="2" type="ORF">GIB67_026971</name>
</gene>
<name>A0A7J7P1F3_9MAGN</name>
<feature type="region of interest" description="Disordered" evidence="1">
    <location>
        <begin position="41"/>
        <end position="63"/>
    </location>
</feature>
<sequence length="63" mass="6590">MGLDGFGFSPSFSNGNNSPMMLCFGGENQKFKVFVGVVESSSTSSSNNSCSSNSLSKSKKNPL</sequence>
<comment type="caution">
    <text evidence="2">The sequence shown here is derived from an EMBL/GenBank/DDBJ whole genome shotgun (WGS) entry which is preliminary data.</text>
</comment>
<evidence type="ECO:0000313" key="2">
    <source>
        <dbReference type="EMBL" id="KAF6173276.1"/>
    </source>
</evidence>
<evidence type="ECO:0000313" key="3">
    <source>
        <dbReference type="Proteomes" id="UP000541444"/>
    </source>
</evidence>
<feature type="compositionally biased region" description="Low complexity" evidence="1">
    <location>
        <begin position="41"/>
        <end position="56"/>
    </location>
</feature>
<keyword evidence="3" id="KW-1185">Reference proteome</keyword>
<dbReference type="EMBL" id="JACGCM010000347">
    <property type="protein sequence ID" value="KAF6173276.1"/>
    <property type="molecule type" value="Genomic_DNA"/>
</dbReference>
<proteinExistence type="predicted"/>